<dbReference type="EMBL" id="CM004401">
    <property type="protein sequence ID" value="KAG8637180.1"/>
    <property type="molecule type" value="Genomic_DNA"/>
</dbReference>
<evidence type="ECO:0000313" key="2">
    <source>
        <dbReference type="Proteomes" id="UP000091857"/>
    </source>
</evidence>
<dbReference type="Proteomes" id="UP000091857">
    <property type="component" value="Chromosome 15"/>
</dbReference>
<organism evidence="1 2">
    <name type="scientific">Manihot esculenta</name>
    <name type="common">Cassava</name>
    <name type="synonym">Jatropha manihot</name>
    <dbReference type="NCBI Taxonomy" id="3983"/>
    <lineage>
        <taxon>Eukaryota</taxon>
        <taxon>Viridiplantae</taxon>
        <taxon>Streptophyta</taxon>
        <taxon>Embryophyta</taxon>
        <taxon>Tracheophyta</taxon>
        <taxon>Spermatophyta</taxon>
        <taxon>Magnoliopsida</taxon>
        <taxon>eudicotyledons</taxon>
        <taxon>Gunneridae</taxon>
        <taxon>Pentapetalae</taxon>
        <taxon>rosids</taxon>
        <taxon>fabids</taxon>
        <taxon>Malpighiales</taxon>
        <taxon>Euphorbiaceae</taxon>
        <taxon>Crotonoideae</taxon>
        <taxon>Manihoteae</taxon>
        <taxon>Manihot</taxon>
    </lineage>
</organism>
<reference evidence="2" key="1">
    <citation type="journal article" date="2016" name="Nat. Biotechnol.">
        <title>Sequencing wild and cultivated cassava and related species reveals extensive interspecific hybridization and genetic diversity.</title>
        <authorList>
            <person name="Bredeson J.V."/>
            <person name="Lyons J.B."/>
            <person name="Prochnik S.E."/>
            <person name="Wu G.A."/>
            <person name="Ha C.M."/>
            <person name="Edsinger-Gonzales E."/>
            <person name="Grimwood J."/>
            <person name="Schmutz J."/>
            <person name="Rabbi I.Y."/>
            <person name="Egesi C."/>
            <person name="Nauluvula P."/>
            <person name="Lebot V."/>
            <person name="Ndunguru J."/>
            <person name="Mkamilo G."/>
            <person name="Bart R.S."/>
            <person name="Setter T.L."/>
            <person name="Gleadow R.M."/>
            <person name="Kulakow P."/>
            <person name="Ferguson M.E."/>
            <person name="Rounsley S."/>
            <person name="Rokhsar D.S."/>
        </authorList>
    </citation>
    <scope>NUCLEOTIDE SEQUENCE [LARGE SCALE GENOMIC DNA]</scope>
    <source>
        <strain evidence="2">cv. AM560-2</strain>
    </source>
</reference>
<evidence type="ECO:0000313" key="1">
    <source>
        <dbReference type="EMBL" id="KAG8637180.1"/>
    </source>
</evidence>
<name>A0ACB7GAB5_MANES</name>
<keyword evidence="2" id="KW-1185">Reference proteome</keyword>
<protein>
    <submittedName>
        <fullName evidence="1">Uncharacterized protein</fullName>
    </submittedName>
</protein>
<sequence length="1171" mass="130388">MLSSTIEDLCNNSFGGSQHEKRIFAEVFFGKDIGNTSKRSHVSELVNFECKNSKIADTSLCSNSENSALTSQCSSKSSLVDDSEMNENSGGASASCCFQERLDRDDQNTGIKRMKFSVDGPPSSTEPDTVKILTSTVVSKEIVDDVPAADRDTAGQEIVLYIVESSCQGAVSSCYPSKQQTNGDICNKDVPKCRLPNADGNAGKEVVICKAVASPVSQESFATRMFLTNPSAAIIEKSGSPIHAEERLKELDSPRLVVPDYLNIDSKKDPRPFLQSHIVRILLAAGWFIGRRKRPSRKYSETVYRSPTGRMFREFPKVWRLCGEILYADKYKLVQENNYKEWTNISQFWFDLSEALLNIEKEIDQTDVGNELAHQWSLLDPFVNVVFIDRKVGLLRKGDTIVALTSDDSALHQSSGRNLLSWHCDSSPATQIASTIWEGNPHGCIQQSSDICSTKCGELTVGFVKDQKDESIYADEREEMCSVDVAGEMGNQSFRMCKDKVTCLDIASLPPCGSESTCVQLSGCQCDVSVTDGNANMLVGSESVSPHQDSSLVDLDDGTGHLDFSYGHDGPTYTPSVNLDVAQETELSDEDGQCIEASSSQIKDKTVVVKRKVRRKSRKISEIRTTFYQSDHIHTEAKQLESKEVEENLVANSRITTSCNKLSSTSTFLHQVNGKGSKLNKTHSNLDGFRRGKKRQTRCLLKDDDLLVSAIIKNKDFSADATAYKSRAQMKLKNQKGGCSLLPRNLSKVGKQNIAGKWSIMGARTVLSWLFHIGVISVNDVIQYRNPKDDAVIKDGLVRKDGIMCKCCNTVLSVSKFKRHAGFKLSRSCLNLFMESGKPFTLCQLQAWSAEYKTRKRRTQVVRADDDDQNDDSCGRCGDGGELICCDNCPSTFHQTCLSTEELPEGSWYCPNCTCWICGDLVNDKEDSYSFGRFKCSQCEHKYHETCWRRKSISEQVASDTWFCGGSCQEVYSGLHSRVGISNQIADGFCWTLLRCIHEDQKVHSAQRFALKAECNSKLAVALTIMEECFQSMVDPRTGIDMIPHVLYNWGSEFARLDFHGFYTAVLEKDDVLLSVASIRVHGTTVAEMPLIATCSNYRRHGMCRRLMNAIEEMLISFKVEKLVISAIPDLVETWTKGFGFTPVSNSEKQSLNKINFMVFPGTILLKKTFA</sequence>
<proteinExistence type="predicted"/>
<accession>A0ACB7GAB5</accession>
<gene>
    <name evidence="1" type="ORF">MANES_15G092800v8</name>
</gene>
<comment type="caution">
    <text evidence="1">The sequence shown here is derived from an EMBL/GenBank/DDBJ whole genome shotgun (WGS) entry which is preliminary data.</text>
</comment>